<dbReference type="EMBL" id="HBUF01305350">
    <property type="protein sequence ID" value="CAG6691944.1"/>
    <property type="molecule type" value="Transcribed_RNA"/>
</dbReference>
<evidence type="ECO:0000256" key="1">
    <source>
        <dbReference type="SAM" id="MobiDB-lite"/>
    </source>
</evidence>
<dbReference type="EMBL" id="HBUF01344009">
    <property type="protein sequence ID" value="CAG6707270.1"/>
    <property type="molecule type" value="Transcribed_RNA"/>
</dbReference>
<dbReference type="EMBL" id="HBUF01518066">
    <property type="protein sequence ID" value="CAG6748246.1"/>
    <property type="molecule type" value="Transcribed_RNA"/>
</dbReference>
<dbReference type="EMBL" id="HBUF01305353">
    <property type="protein sequence ID" value="CAG6691950.1"/>
    <property type="molecule type" value="Transcribed_RNA"/>
</dbReference>
<dbReference type="EMBL" id="HBUF01305351">
    <property type="protein sequence ID" value="CAG6691946.1"/>
    <property type="molecule type" value="Transcribed_RNA"/>
</dbReference>
<reference evidence="2" key="1">
    <citation type="submission" date="2021-05" db="EMBL/GenBank/DDBJ databases">
        <authorList>
            <person name="Alioto T."/>
            <person name="Alioto T."/>
            <person name="Gomez Garrido J."/>
        </authorList>
    </citation>
    <scope>NUCLEOTIDE SEQUENCE</scope>
</reference>
<protein>
    <submittedName>
        <fullName evidence="2">Uncharacterized protein</fullName>
    </submittedName>
</protein>
<feature type="region of interest" description="Disordered" evidence="1">
    <location>
        <begin position="86"/>
        <end position="112"/>
    </location>
</feature>
<dbReference type="AlphaFoldDB" id="A0A8D8QKS0"/>
<dbReference type="EMBL" id="HBUF01344011">
    <property type="protein sequence ID" value="CAG6707274.1"/>
    <property type="molecule type" value="Transcribed_RNA"/>
</dbReference>
<sequence>MDKLSHPYQFTVPSIRDTGHSVIVTNISSAHTSKLCQFLVEWNGNNKWERQLCQHQTKQLHADPVNVNASTVWYFVPARYTTEQSPVTTCQSESQEERKDQCSRPNTNIAQY</sequence>
<dbReference type="EMBL" id="HBUF01344010">
    <property type="protein sequence ID" value="CAG6707272.1"/>
    <property type="molecule type" value="Transcribed_RNA"/>
</dbReference>
<accession>A0A8D8QKS0</accession>
<organism evidence="2">
    <name type="scientific">Cacopsylla melanoneura</name>
    <dbReference type="NCBI Taxonomy" id="428564"/>
    <lineage>
        <taxon>Eukaryota</taxon>
        <taxon>Metazoa</taxon>
        <taxon>Ecdysozoa</taxon>
        <taxon>Arthropoda</taxon>
        <taxon>Hexapoda</taxon>
        <taxon>Insecta</taxon>
        <taxon>Pterygota</taxon>
        <taxon>Neoptera</taxon>
        <taxon>Paraneoptera</taxon>
        <taxon>Hemiptera</taxon>
        <taxon>Sternorrhyncha</taxon>
        <taxon>Psylloidea</taxon>
        <taxon>Psyllidae</taxon>
        <taxon>Psyllinae</taxon>
        <taxon>Cacopsylla</taxon>
    </lineage>
</organism>
<feature type="compositionally biased region" description="Polar residues" evidence="1">
    <location>
        <begin position="103"/>
        <end position="112"/>
    </location>
</feature>
<name>A0A8D8QKS0_9HEMI</name>
<dbReference type="EMBL" id="HBUF01305352">
    <property type="protein sequence ID" value="CAG6691948.1"/>
    <property type="molecule type" value="Transcribed_RNA"/>
</dbReference>
<dbReference type="EMBL" id="HBUF01083899">
    <property type="protein sequence ID" value="CAG6633791.1"/>
    <property type="molecule type" value="Transcribed_RNA"/>
</dbReference>
<dbReference type="EMBL" id="HBUF01083898">
    <property type="protein sequence ID" value="CAG6633788.1"/>
    <property type="molecule type" value="Transcribed_RNA"/>
</dbReference>
<dbReference type="EMBL" id="HBUF01305349">
    <property type="protein sequence ID" value="CAG6691942.1"/>
    <property type="molecule type" value="Transcribed_RNA"/>
</dbReference>
<evidence type="ECO:0000313" key="2">
    <source>
        <dbReference type="EMBL" id="CAG6633788.1"/>
    </source>
</evidence>
<proteinExistence type="predicted"/>
<dbReference type="EMBL" id="HBUF01518065">
    <property type="protein sequence ID" value="CAG6748244.1"/>
    <property type="molecule type" value="Transcribed_RNA"/>
</dbReference>